<evidence type="ECO:0000313" key="3">
    <source>
        <dbReference type="Proteomes" id="UP000215914"/>
    </source>
</evidence>
<evidence type="ECO:0000313" key="2">
    <source>
        <dbReference type="EMBL" id="OTG16645.1"/>
    </source>
</evidence>
<dbReference type="EMBL" id="CM007898">
    <property type="protein sequence ID" value="OTG16645.1"/>
    <property type="molecule type" value="Genomic_DNA"/>
</dbReference>
<dbReference type="Proteomes" id="UP000215914">
    <property type="component" value="Chromosome 9"/>
</dbReference>
<keyword evidence="1" id="KW-0812">Transmembrane</keyword>
<keyword evidence="1" id="KW-0472">Membrane</keyword>
<evidence type="ECO:0000256" key="1">
    <source>
        <dbReference type="SAM" id="Phobius"/>
    </source>
</evidence>
<reference evidence="3" key="1">
    <citation type="journal article" date="2017" name="Nature">
        <title>The sunflower genome provides insights into oil metabolism, flowering and Asterid evolution.</title>
        <authorList>
            <person name="Badouin H."/>
            <person name="Gouzy J."/>
            <person name="Grassa C.J."/>
            <person name="Murat F."/>
            <person name="Staton S.E."/>
            <person name="Cottret L."/>
            <person name="Lelandais-Briere C."/>
            <person name="Owens G.L."/>
            <person name="Carrere S."/>
            <person name="Mayjonade B."/>
            <person name="Legrand L."/>
            <person name="Gill N."/>
            <person name="Kane N.C."/>
            <person name="Bowers J.E."/>
            <person name="Hubner S."/>
            <person name="Bellec A."/>
            <person name="Berard A."/>
            <person name="Berges H."/>
            <person name="Blanchet N."/>
            <person name="Boniface M.C."/>
            <person name="Brunel D."/>
            <person name="Catrice O."/>
            <person name="Chaidir N."/>
            <person name="Claudel C."/>
            <person name="Donnadieu C."/>
            <person name="Faraut T."/>
            <person name="Fievet G."/>
            <person name="Helmstetter N."/>
            <person name="King M."/>
            <person name="Knapp S.J."/>
            <person name="Lai Z."/>
            <person name="Le Paslier M.C."/>
            <person name="Lippi Y."/>
            <person name="Lorenzon L."/>
            <person name="Mandel J.R."/>
            <person name="Marage G."/>
            <person name="Marchand G."/>
            <person name="Marquand E."/>
            <person name="Bret-Mestries E."/>
            <person name="Morien E."/>
            <person name="Nambeesan S."/>
            <person name="Nguyen T."/>
            <person name="Pegot-Espagnet P."/>
            <person name="Pouilly N."/>
            <person name="Raftis F."/>
            <person name="Sallet E."/>
            <person name="Schiex T."/>
            <person name="Thomas J."/>
            <person name="Vandecasteele C."/>
            <person name="Vares D."/>
            <person name="Vear F."/>
            <person name="Vautrin S."/>
            <person name="Crespi M."/>
            <person name="Mangin B."/>
            <person name="Burke J.M."/>
            <person name="Salse J."/>
            <person name="Munos S."/>
            <person name="Vincourt P."/>
            <person name="Rieseberg L.H."/>
            <person name="Langlade N.B."/>
        </authorList>
    </citation>
    <scope>NUCLEOTIDE SEQUENCE [LARGE SCALE GENOMIC DNA]</scope>
    <source>
        <strain evidence="3">cv. SF193</strain>
    </source>
</reference>
<dbReference type="AlphaFoldDB" id="A0A251TZU8"/>
<keyword evidence="3" id="KW-1185">Reference proteome</keyword>
<proteinExistence type="predicted"/>
<gene>
    <name evidence="2" type="ORF">HannXRQ_Chr09g0273651</name>
</gene>
<sequence length="56" mass="6538">MSESLLAMGDYDRISVREALGGGAGLFLYFFCTFDLITIFLFDRSRFRYQKQFIPL</sequence>
<dbReference type="InParanoid" id="A0A251TZU8"/>
<name>A0A251TZU8_HELAN</name>
<accession>A0A251TZU8</accession>
<protein>
    <submittedName>
        <fullName evidence="2">Uncharacterized protein</fullName>
    </submittedName>
</protein>
<organism evidence="2 3">
    <name type="scientific">Helianthus annuus</name>
    <name type="common">Common sunflower</name>
    <dbReference type="NCBI Taxonomy" id="4232"/>
    <lineage>
        <taxon>Eukaryota</taxon>
        <taxon>Viridiplantae</taxon>
        <taxon>Streptophyta</taxon>
        <taxon>Embryophyta</taxon>
        <taxon>Tracheophyta</taxon>
        <taxon>Spermatophyta</taxon>
        <taxon>Magnoliopsida</taxon>
        <taxon>eudicotyledons</taxon>
        <taxon>Gunneridae</taxon>
        <taxon>Pentapetalae</taxon>
        <taxon>asterids</taxon>
        <taxon>campanulids</taxon>
        <taxon>Asterales</taxon>
        <taxon>Asteraceae</taxon>
        <taxon>Asteroideae</taxon>
        <taxon>Heliantheae alliance</taxon>
        <taxon>Heliantheae</taxon>
        <taxon>Helianthus</taxon>
    </lineage>
</organism>
<feature type="transmembrane region" description="Helical" evidence="1">
    <location>
        <begin position="20"/>
        <end position="42"/>
    </location>
</feature>
<keyword evidence="1" id="KW-1133">Transmembrane helix</keyword>